<dbReference type="EMBL" id="CP060696">
    <property type="protein sequence ID" value="QNO18487.1"/>
    <property type="molecule type" value="Genomic_DNA"/>
</dbReference>
<comment type="subcellular location">
    <subcellularLocation>
        <location evidence="1">Cytoplasm</location>
    </subcellularLocation>
</comment>
<dbReference type="InterPro" id="IPR009057">
    <property type="entry name" value="Homeodomain-like_sf"/>
</dbReference>
<dbReference type="GO" id="GO:0000160">
    <property type="term" value="P:phosphorelay signal transduction system"/>
    <property type="evidence" value="ECO:0007669"/>
    <property type="project" value="UniProtKB-KW"/>
</dbReference>
<evidence type="ECO:0000313" key="14">
    <source>
        <dbReference type="Proteomes" id="UP000516046"/>
    </source>
</evidence>
<dbReference type="Gene3D" id="3.40.50.2300">
    <property type="match status" value="1"/>
</dbReference>
<name>A0A7G9WIH5_9FIRM</name>
<keyword evidence="4 10" id="KW-0597">Phosphoprotein</keyword>
<dbReference type="KEGG" id="caml:H6X83_02210"/>
<evidence type="ECO:0000259" key="11">
    <source>
        <dbReference type="PROSITE" id="PS01124"/>
    </source>
</evidence>
<sequence length="252" mass="29587">MYKLIIVDDEKKILEGIANIFPWNSIGFEVEAVFTNGRQALNYLATHPVNVVMTDIRMPEMNGLEMIRELEKNEHLKIILFSSFQNYEYFRSAIKYRVTDYLLKPIKYDELLNCFMDVRKTLDSEKNTETVEEPPKGYYDKVVTTVKKYVVENYQNASLEKASILVSLSSSYLSKIFKEHAGVGFAEFLMKVRMEKAREFLGDIHYKSYEIANRVGYDNPKNFSRAFRSFYNMSPTEYRNQKTREVQNGENQ</sequence>
<evidence type="ECO:0000256" key="4">
    <source>
        <dbReference type="ARBA" id="ARBA00022553"/>
    </source>
</evidence>
<evidence type="ECO:0000259" key="12">
    <source>
        <dbReference type="PROSITE" id="PS50110"/>
    </source>
</evidence>
<dbReference type="PANTHER" id="PTHR42713:SF3">
    <property type="entry name" value="TRANSCRIPTIONAL REGULATORY PROTEIN HPTR"/>
    <property type="match status" value="1"/>
</dbReference>
<evidence type="ECO:0000313" key="13">
    <source>
        <dbReference type="EMBL" id="QNO18487.1"/>
    </source>
</evidence>
<evidence type="ECO:0000256" key="10">
    <source>
        <dbReference type="PROSITE-ProRule" id="PRU00169"/>
    </source>
</evidence>
<evidence type="ECO:0000256" key="9">
    <source>
        <dbReference type="ARBA" id="ARBA00024867"/>
    </source>
</evidence>
<dbReference type="SUPFAM" id="SSF46689">
    <property type="entry name" value="Homeodomain-like"/>
    <property type="match status" value="1"/>
</dbReference>
<dbReference type="InterPro" id="IPR018060">
    <property type="entry name" value="HTH_AraC"/>
</dbReference>
<dbReference type="RefSeq" id="WP_212507549.1">
    <property type="nucleotide sequence ID" value="NZ_CP060696.1"/>
</dbReference>
<feature type="domain" description="HTH araC/xylS-type" evidence="11">
    <location>
        <begin position="140"/>
        <end position="241"/>
    </location>
</feature>
<accession>A0A7G9WIH5</accession>
<dbReference type="GO" id="GO:0043565">
    <property type="term" value="F:sequence-specific DNA binding"/>
    <property type="evidence" value="ECO:0007669"/>
    <property type="project" value="InterPro"/>
</dbReference>
<keyword evidence="7" id="KW-0238">DNA-binding</keyword>
<dbReference type="PRINTS" id="PR00032">
    <property type="entry name" value="HTHARAC"/>
</dbReference>
<dbReference type="SMART" id="SM00448">
    <property type="entry name" value="REC"/>
    <property type="match status" value="1"/>
</dbReference>
<dbReference type="Pfam" id="PF12833">
    <property type="entry name" value="HTH_18"/>
    <property type="match status" value="1"/>
</dbReference>
<evidence type="ECO:0000256" key="7">
    <source>
        <dbReference type="ARBA" id="ARBA00023125"/>
    </source>
</evidence>
<dbReference type="Gene3D" id="1.10.10.60">
    <property type="entry name" value="Homeodomain-like"/>
    <property type="match status" value="2"/>
</dbReference>
<dbReference type="PROSITE" id="PS50110">
    <property type="entry name" value="RESPONSE_REGULATORY"/>
    <property type="match status" value="1"/>
</dbReference>
<keyword evidence="8" id="KW-0804">Transcription</keyword>
<proteinExistence type="predicted"/>
<comment type="function">
    <text evidence="9">May play the central regulatory role in sporulation. It may be an element of the effector pathway responsible for the activation of sporulation genes in response to nutritional stress. Spo0A may act in concert with spo0H (a sigma factor) to control the expression of some genes that are critical to the sporulation process.</text>
</comment>
<dbReference type="InterPro" id="IPR051552">
    <property type="entry name" value="HptR"/>
</dbReference>
<dbReference type="AlphaFoldDB" id="A0A7G9WIH5"/>
<evidence type="ECO:0000256" key="5">
    <source>
        <dbReference type="ARBA" id="ARBA00023012"/>
    </source>
</evidence>
<keyword evidence="14" id="KW-1185">Reference proteome</keyword>
<dbReference type="PROSITE" id="PS01124">
    <property type="entry name" value="HTH_ARAC_FAMILY_2"/>
    <property type="match status" value="1"/>
</dbReference>
<evidence type="ECO:0000256" key="1">
    <source>
        <dbReference type="ARBA" id="ARBA00004496"/>
    </source>
</evidence>
<keyword evidence="6" id="KW-0805">Transcription regulation</keyword>
<evidence type="ECO:0000256" key="8">
    <source>
        <dbReference type="ARBA" id="ARBA00023163"/>
    </source>
</evidence>
<dbReference type="SMART" id="SM00342">
    <property type="entry name" value="HTH_ARAC"/>
    <property type="match status" value="1"/>
</dbReference>
<dbReference type="GO" id="GO:0003700">
    <property type="term" value="F:DNA-binding transcription factor activity"/>
    <property type="evidence" value="ECO:0007669"/>
    <property type="project" value="InterPro"/>
</dbReference>
<dbReference type="InterPro" id="IPR020449">
    <property type="entry name" value="Tscrpt_reg_AraC-type_HTH"/>
</dbReference>
<dbReference type="SUPFAM" id="SSF52172">
    <property type="entry name" value="CheY-like"/>
    <property type="match status" value="1"/>
</dbReference>
<evidence type="ECO:0000256" key="6">
    <source>
        <dbReference type="ARBA" id="ARBA00023015"/>
    </source>
</evidence>
<dbReference type="PANTHER" id="PTHR42713">
    <property type="entry name" value="HISTIDINE KINASE-RELATED"/>
    <property type="match status" value="1"/>
</dbReference>
<feature type="modified residue" description="4-aspartylphosphate" evidence="10">
    <location>
        <position position="55"/>
    </location>
</feature>
<dbReference type="GO" id="GO:0005737">
    <property type="term" value="C:cytoplasm"/>
    <property type="evidence" value="ECO:0007669"/>
    <property type="project" value="UniProtKB-SubCell"/>
</dbReference>
<keyword evidence="5" id="KW-0902">Two-component regulatory system</keyword>
<evidence type="ECO:0000256" key="3">
    <source>
        <dbReference type="ARBA" id="ARBA00022490"/>
    </source>
</evidence>
<dbReference type="Proteomes" id="UP000516046">
    <property type="component" value="Chromosome"/>
</dbReference>
<dbReference type="InterPro" id="IPR011006">
    <property type="entry name" value="CheY-like_superfamily"/>
</dbReference>
<keyword evidence="3" id="KW-0963">Cytoplasm</keyword>
<reference evidence="13 14" key="1">
    <citation type="submission" date="2020-08" db="EMBL/GenBank/DDBJ databases">
        <authorList>
            <person name="Ren C."/>
            <person name="Gu Y."/>
            <person name="Xu Y."/>
        </authorList>
    </citation>
    <scope>NUCLEOTIDE SEQUENCE [LARGE SCALE GENOMIC DNA]</scope>
    <source>
        <strain evidence="13 14">LBM18003</strain>
    </source>
</reference>
<dbReference type="CDD" id="cd17536">
    <property type="entry name" value="REC_YesN-like"/>
    <property type="match status" value="1"/>
</dbReference>
<evidence type="ECO:0000256" key="2">
    <source>
        <dbReference type="ARBA" id="ARBA00018672"/>
    </source>
</evidence>
<dbReference type="InterPro" id="IPR001789">
    <property type="entry name" value="Sig_transdc_resp-reg_receiver"/>
</dbReference>
<organism evidence="13 14">
    <name type="scientific">Caproicibacterium amylolyticum</name>
    <dbReference type="NCBI Taxonomy" id="2766537"/>
    <lineage>
        <taxon>Bacteria</taxon>
        <taxon>Bacillati</taxon>
        <taxon>Bacillota</taxon>
        <taxon>Clostridia</taxon>
        <taxon>Eubacteriales</taxon>
        <taxon>Oscillospiraceae</taxon>
        <taxon>Caproicibacterium</taxon>
    </lineage>
</organism>
<protein>
    <recommendedName>
        <fullName evidence="2">Stage 0 sporulation protein A homolog</fullName>
    </recommendedName>
</protein>
<gene>
    <name evidence="13" type="ORF">H6X83_02210</name>
</gene>
<dbReference type="Pfam" id="PF00072">
    <property type="entry name" value="Response_reg"/>
    <property type="match status" value="1"/>
</dbReference>
<feature type="domain" description="Response regulatory" evidence="12">
    <location>
        <begin position="3"/>
        <end position="119"/>
    </location>
</feature>